<proteinExistence type="predicted"/>
<name>A0A2A4J765_HELVI</name>
<dbReference type="AlphaFoldDB" id="A0A2A4J765"/>
<reference evidence="2" key="1">
    <citation type="submission" date="2017-09" db="EMBL/GenBank/DDBJ databases">
        <title>Contemporary evolution of a Lepidopteran species, Heliothis virescens, in response to modern agricultural practices.</title>
        <authorList>
            <person name="Fritz M.L."/>
            <person name="Deyonke A.M."/>
            <person name="Papanicolaou A."/>
            <person name="Micinski S."/>
            <person name="Westbrook J."/>
            <person name="Gould F."/>
        </authorList>
    </citation>
    <scope>NUCLEOTIDE SEQUENCE [LARGE SCALE GENOMIC DNA]</scope>
    <source>
        <strain evidence="2">HvINT-</strain>
        <tissue evidence="2">Whole body</tissue>
    </source>
</reference>
<comment type="caution">
    <text evidence="2">The sequence shown here is derived from an EMBL/GenBank/DDBJ whole genome shotgun (WGS) entry which is preliminary data.</text>
</comment>
<feature type="compositionally biased region" description="Low complexity" evidence="1">
    <location>
        <begin position="48"/>
        <end position="57"/>
    </location>
</feature>
<sequence length="106" mass="11880">MSPVAIEEVSNYEVMDMQFEQMVHVSPVPGTSPETIIPETMPLQETLSQLQSSTQETGSSDNGTVCQNGRTAGRTKIYNNPSIFSIVRTTWQYGTSYQLWLMQNQT</sequence>
<accession>A0A2A4J765</accession>
<organism evidence="2">
    <name type="scientific">Heliothis virescens</name>
    <name type="common">Tobacco budworm moth</name>
    <dbReference type="NCBI Taxonomy" id="7102"/>
    <lineage>
        <taxon>Eukaryota</taxon>
        <taxon>Metazoa</taxon>
        <taxon>Ecdysozoa</taxon>
        <taxon>Arthropoda</taxon>
        <taxon>Hexapoda</taxon>
        <taxon>Insecta</taxon>
        <taxon>Pterygota</taxon>
        <taxon>Neoptera</taxon>
        <taxon>Endopterygota</taxon>
        <taxon>Lepidoptera</taxon>
        <taxon>Glossata</taxon>
        <taxon>Ditrysia</taxon>
        <taxon>Noctuoidea</taxon>
        <taxon>Noctuidae</taxon>
        <taxon>Heliothinae</taxon>
        <taxon>Heliothis</taxon>
    </lineage>
</organism>
<gene>
    <name evidence="2" type="ORF">B5V51_6033</name>
</gene>
<evidence type="ECO:0000256" key="1">
    <source>
        <dbReference type="SAM" id="MobiDB-lite"/>
    </source>
</evidence>
<feature type="compositionally biased region" description="Polar residues" evidence="1">
    <location>
        <begin position="58"/>
        <end position="70"/>
    </location>
</feature>
<evidence type="ECO:0000313" key="2">
    <source>
        <dbReference type="EMBL" id="PCG67719.1"/>
    </source>
</evidence>
<protein>
    <submittedName>
        <fullName evidence="2">Uncharacterized protein</fullName>
    </submittedName>
</protein>
<dbReference type="EMBL" id="NWSH01002669">
    <property type="protein sequence ID" value="PCG67720.1"/>
    <property type="molecule type" value="Genomic_DNA"/>
</dbReference>
<dbReference type="EMBL" id="NWSH01002669">
    <property type="protein sequence ID" value="PCG67719.1"/>
    <property type="molecule type" value="Genomic_DNA"/>
</dbReference>
<feature type="region of interest" description="Disordered" evidence="1">
    <location>
        <begin position="48"/>
        <end position="72"/>
    </location>
</feature>